<dbReference type="NCBIfam" id="TIGR04056">
    <property type="entry name" value="OMP_RagA_SusC"/>
    <property type="match status" value="1"/>
</dbReference>
<evidence type="ECO:0000256" key="2">
    <source>
        <dbReference type="ARBA" id="ARBA00022448"/>
    </source>
</evidence>
<evidence type="ECO:0000256" key="6">
    <source>
        <dbReference type="ARBA" id="ARBA00023237"/>
    </source>
</evidence>
<reference evidence="10 11" key="1">
    <citation type="journal article" date="2019" name="Nat. Med.">
        <title>A library of human gut bacterial isolates paired with longitudinal multiomics data enables mechanistic microbiome research.</title>
        <authorList>
            <person name="Poyet M."/>
            <person name="Groussin M."/>
            <person name="Gibbons S.M."/>
            <person name="Avila-Pacheco J."/>
            <person name="Jiang X."/>
            <person name="Kearney S.M."/>
            <person name="Perrotta A.R."/>
            <person name="Berdy B."/>
            <person name="Zhao S."/>
            <person name="Lieberman T.D."/>
            <person name="Swanson P.K."/>
            <person name="Smith M."/>
            <person name="Roesemann S."/>
            <person name="Alexander J.E."/>
            <person name="Rich S.A."/>
            <person name="Livny J."/>
            <person name="Vlamakis H."/>
            <person name="Clish C."/>
            <person name="Bullock K."/>
            <person name="Deik A."/>
            <person name="Scott J."/>
            <person name="Pierce K.A."/>
            <person name="Xavier R.J."/>
            <person name="Alm E.J."/>
        </authorList>
    </citation>
    <scope>NUCLEOTIDE SEQUENCE [LARGE SCALE GENOMIC DNA]</scope>
    <source>
        <strain evidence="10 11">BIOML-A165</strain>
    </source>
</reference>
<gene>
    <name evidence="10" type="ORF">GAN93_07885</name>
</gene>
<dbReference type="Pfam" id="PF13715">
    <property type="entry name" value="CarbopepD_reg_2"/>
    <property type="match status" value="1"/>
</dbReference>
<dbReference type="InterPro" id="IPR008969">
    <property type="entry name" value="CarboxyPept-like_regulatory"/>
</dbReference>
<comment type="caution">
    <text evidence="10">The sequence shown here is derived from an EMBL/GenBank/DDBJ whole genome shotgun (WGS) entry which is preliminary data.</text>
</comment>
<dbReference type="GO" id="GO:0009279">
    <property type="term" value="C:cell outer membrane"/>
    <property type="evidence" value="ECO:0007669"/>
    <property type="project" value="UniProtKB-SubCell"/>
</dbReference>
<evidence type="ECO:0000256" key="7">
    <source>
        <dbReference type="PROSITE-ProRule" id="PRU01360"/>
    </source>
</evidence>
<evidence type="ECO:0000313" key="10">
    <source>
        <dbReference type="EMBL" id="KAB4453634.1"/>
    </source>
</evidence>
<evidence type="ECO:0000259" key="9">
    <source>
        <dbReference type="Pfam" id="PF07715"/>
    </source>
</evidence>
<proteinExistence type="inferred from homology"/>
<organism evidence="10 11">
    <name type="scientific">Bacteroides thetaiotaomicron</name>
    <dbReference type="NCBI Taxonomy" id="818"/>
    <lineage>
        <taxon>Bacteria</taxon>
        <taxon>Pseudomonadati</taxon>
        <taxon>Bacteroidota</taxon>
        <taxon>Bacteroidia</taxon>
        <taxon>Bacteroidales</taxon>
        <taxon>Bacteroidaceae</taxon>
        <taxon>Bacteroides</taxon>
    </lineage>
</organism>
<keyword evidence="2 7" id="KW-0813">Transport</keyword>
<dbReference type="Gene3D" id="2.60.40.1120">
    <property type="entry name" value="Carboxypeptidase-like, regulatory domain"/>
    <property type="match status" value="1"/>
</dbReference>
<keyword evidence="8" id="KW-0732">Signal</keyword>
<evidence type="ECO:0000256" key="1">
    <source>
        <dbReference type="ARBA" id="ARBA00004571"/>
    </source>
</evidence>
<dbReference type="Gene3D" id="2.170.130.10">
    <property type="entry name" value="TonB-dependent receptor, plug domain"/>
    <property type="match status" value="1"/>
</dbReference>
<evidence type="ECO:0000256" key="3">
    <source>
        <dbReference type="ARBA" id="ARBA00022452"/>
    </source>
</evidence>
<dbReference type="InterPro" id="IPR023996">
    <property type="entry name" value="TonB-dep_OMP_SusC/RagA"/>
</dbReference>
<comment type="similarity">
    <text evidence="7">Belongs to the TonB-dependent receptor family.</text>
</comment>
<dbReference type="SUPFAM" id="SSF56935">
    <property type="entry name" value="Porins"/>
    <property type="match status" value="1"/>
</dbReference>
<accession>A0A7J5JQD7</accession>
<name>A0A7J5JQD7_BACT4</name>
<sequence length="1042" mass="116531">MVMENVRKQFRKMPYVLLCMLFYCVTAYAQNRTIKGVVLDSKGETVIGANIKVKEKGSIGTISDMDGNFVLSIPNGNVTLVVSYIGMKTKEVKVTNNQIIKISLEDDSKQLEEVVIVGYGQQKKASVVGAISQTSAKVLERAGGVSSVGSALTGNLPGVVTSTSTGMPGAEDPEIVLRGQTSWNNSSPLILVDGIERPISSVDLASVENISVLKDASATAVFGVKGANGVILITTKRGQEGKAVIDINFNATAKVPSRLPGKADSYNALRVRNMAIVNELGLSPSSWEDYTPQDILDKYRNPANLEEVERYPNVDWVDSMFKDYSMSYNANVNISGGTSFVKYFTAIDFLNEGDLFKVYDNNRGYNSGFGYNRINARSNLDFTLTPSTLFKVNLSGSHGVRKLPWDFSDNNYNYWISAYSTPPDAMLPMYSDGSWGYYPQNENGAANSVQTLALGGVEQRTTTRINTDFALEQDFGMFLKGLKAKATFSLDNVFVEKKRGISDLYNNSQSKWIDPNTGEEFYKQGMNSSTQFEFQESIKWGTQSGEMDNGATERRLYYQLQLNYARQFGNHDVSAMGLFSRERHATGSEIPHYREDWAFRVTYNYAQKYFVEANGAYNGSEKFSQDYRFAFFPSGAIGWMVSEESFMKKLSFLDMLKLRASYGKIGDDNISERWLYMQQWAYEHTAKLGSTNNDRSPYTWYRQTAIGNPDIHWETAKKLNIGADFSFFKGLVSGSVDVFNNYRTDILVAGGSRAIPSFFGATAPWANLGRVRSKGYEITLKFNYTFSNGLRLWADTNMTHAKEKVLERDDANLLPEYQKQAGKQIGQAYSYIDHGYINSWDELWASTAWNTTDGAKLPGDNIIVDYNGDGVIDNNDNVPYGYSGNPQNTYNATVGFEWKGFSAFVQFYGVNNVTRQVVFDSLSGKLNNVYDQGSYWSKYDPNADTSLPRWLTNKDGMTNGTRDMYDGSYIRLKNAEIAYTFTSGWVQKLGLKAVRLYLNGNNLLFWSKMPDDRESNSAGTGWASQGAYPTVKRYNLGFKITL</sequence>
<keyword evidence="10" id="KW-0675">Receptor</keyword>
<dbReference type="NCBIfam" id="TIGR04057">
    <property type="entry name" value="SusC_RagA_signa"/>
    <property type="match status" value="1"/>
</dbReference>
<dbReference type="Pfam" id="PF07715">
    <property type="entry name" value="Plug"/>
    <property type="match status" value="1"/>
</dbReference>
<feature type="chain" id="PRO_5029648660" evidence="8">
    <location>
        <begin position="30"/>
        <end position="1042"/>
    </location>
</feature>
<dbReference type="InterPro" id="IPR039426">
    <property type="entry name" value="TonB-dep_rcpt-like"/>
</dbReference>
<dbReference type="PROSITE" id="PS52016">
    <property type="entry name" value="TONB_DEPENDENT_REC_3"/>
    <property type="match status" value="1"/>
</dbReference>
<evidence type="ECO:0000256" key="8">
    <source>
        <dbReference type="SAM" id="SignalP"/>
    </source>
</evidence>
<dbReference type="InterPro" id="IPR023997">
    <property type="entry name" value="TonB-dep_OMP_SusC/RagA_CS"/>
</dbReference>
<feature type="domain" description="TonB-dependent receptor plug" evidence="9">
    <location>
        <begin position="124"/>
        <end position="230"/>
    </location>
</feature>
<keyword evidence="3 7" id="KW-1134">Transmembrane beta strand</keyword>
<dbReference type="FunFam" id="2.60.40.1120:FF:000003">
    <property type="entry name" value="Outer membrane protein Omp121"/>
    <property type="match status" value="1"/>
</dbReference>
<feature type="signal peptide" evidence="8">
    <location>
        <begin position="1"/>
        <end position="29"/>
    </location>
</feature>
<keyword evidence="4 7" id="KW-0812">Transmembrane</keyword>
<dbReference type="FunFam" id="2.170.130.10:FF:000003">
    <property type="entry name" value="SusC/RagA family TonB-linked outer membrane protein"/>
    <property type="match status" value="1"/>
</dbReference>
<dbReference type="InterPro" id="IPR012910">
    <property type="entry name" value="Plug_dom"/>
</dbReference>
<evidence type="ECO:0000256" key="4">
    <source>
        <dbReference type="ARBA" id="ARBA00022692"/>
    </source>
</evidence>
<comment type="subcellular location">
    <subcellularLocation>
        <location evidence="1 7">Cell outer membrane</location>
        <topology evidence="1 7">Multi-pass membrane protein</topology>
    </subcellularLocation>
</comment>
<keyword evidence="6 7" id="KW-0998">Cell outer membrane</keyword>
<dbReference type="AlphaFoldDB" id="A0A7J5JQD7"/>
<dbReference type="SUPFAM" id="SSF49464">
    <property type="entry name" value="Carboxypeptidase regulatory domain-like"/>
    <property type="match status" value="1"/>
</dbReference>
<dbReference type="InterPro" id="IPR037066">
    <property type="entry name" value="Plug_dom_sf"/>
</dbReference>
<dbReference type="EMBL" id="WCSB01000005">
    <property type="protein sequence ID" value="KAB4453634.1"/>
    <property type="molecule type" value="Genomic_DNA"/>
</dbReference>
<dbReference type="Proteomes" id="UP000460317">
    <property type="component" value="Unassembled WGS sequence"/>
</dbReference>
<dbReference type="Gene3D" id="2.40.170.20">
    <property type="entry name" value="TonB-dependent receptor, beta-barrel domain"/>
    <property type="match status" value="1"/>
</dbReference>
<evidence type="ECO:0000256" key="5">
    <source>
        <dbReference type="ARBA" id="ARBA00023136"/>
    </source>
</evidence>
<dbReference type="InterPro" id="IPR036942">
    <property type="entry name" value="Beta-barrel_TonB_sf"/>
</dbReference>
<evidence type="ECO:0000313" key="11">
    <source>
        <dbReference type="Proteomes" id="UP000460317"/>
    </source>
</evidence>
<keyword evidence="5 7" id="KW-0472">Membrane</keyword>
<protein>
    <submittedName>
        <fullName evidence="10">TonB-dependent receptor</fullName>
    </submittedName>
</protein>